<feature type="compositionally biased region" description="Basic and acidic residues" evidence="1">
    <location>
        <begin position="1"/>
        <end position="14"/>
    </location>
</feature>
<evidence type="ECO:0000256" key="1">
    <source>
        <dbReference type="SAM" id="MobiDB-lite"/>
    </source>
</evidence>
<dbReference type="EMBL" id="JACHXK010000014">
    <property type="protein sequence ID" value="MBB3112750.1"/>
    <property type="molecule type" value="Genomic_DNA"/>
</dbReference>
<sequence length="46" mass="5349">MAENQHPEQDKQQEEEIELQDLEQELSEEEQADVQGGGGRIKRRGR</sequence>
<gene>
    <name evidence="2" type="ORF">FHS18_004852</name>
</gene>
<dbReference type="Proteomes" id="UP000570361">
    <property type="component" value="Unassembled WGS sequence"/>
</dbReference>
<dbReference type="AlphaFoldDB" id="A0A7W5FPU6"/>
<dbReference type="RefSeq" id="WP_183602862.1">
    <property type="nucleotide sequence ID" value="NZ_JACHXK010000014.1"/>
</dbReference>
<accession>A0A7W5FPU6</accession>
<evidence type="ECO:0000313" key="3">
    <source>
        <dbReference type="Proteomes" id="UP000570361"/>
    </source>
</evidence>
<name>A0A7W5FPU6_9BACL</name>
<evidence type="ECO:0000313" key="2">
    <source>
        <dbReference type="EMBL" id="MBB3112750.1"/>
    </source>
</evidence>
<reference evidence="2 3" key="1">
    <citation type="submission" date="2020-08" db="EMBL/GenBank/DDBJ databases">
        <title>Genomic Encyclopedia of Type Strains, Phase III (KMG-III): the genomes of soil and plant-associated and newly described type strains.</title>
        <authorList>
            <person name="Whitman W."/>
        </authorList>
    </citation>
    <scope>NUCLEOTIDE SEQUENCE [LARGE SCALE GENOMIC DNA]</scope>
    <source>
        <strain evidence="2 3">CECT 5862</strain>
    </source>
</reference>
<comment type="caution">
    <text evidence="2">The sequence shown here is derived from an EMBL/GenBank/DDBJ whole genome shotgun (WGS) entry which is preliminary data.</text>
</comment>
<feature type="compositionally biased region" description="Acidic residues" evidence="1">
    <location>
        <begin position="15"/>
        <end position="32"/>
    </location>
</feature>
<feature type="region of interest" description="Disordered" evidence="1">
    <location>
        <begin position="1"/>
        <end position="46"/>
    </location>
</feature>
<protein>
    <submittedName>
        <fullName evidence="2">Uncharacterized protein</fullName>
    </submittedName>
</protein>
<proteinExistence type="predicted"/>
<organism evidence="2 3">
    <name type="scientific">Paenibacillus phyllosphaerae</name>
    <dbReference type="NCBI Taxonomy" id="274593"/>
    <lineage>
        <taxon>Bacteria</taxon>
        <taxon>Bacillati</taxon>
        <taxon>Bacillota</taxon>
        <taxon>Bacilli</taxon>
        <taxon>Bacillales</taxon>
        <taxon>Paenibacillaceae</taxon>
        <taxon>Paenibacillus</taxon>
    </lineage>
</organism>
<keyword evidence="3" id="KW-1185">Reference proteome</keyword>